<dbReference type="Pfam" id="PF13155">
    <property type="entry name" value="Toprim_2"/>
    <property type="match status" value="1"/>
</dbReference>
<sequence length="598" mass="69045">MSYSKDVIDRVIEENDIVDIVSNYVSLKRSGKDFKGLCPFHHEKTPSFNVSQEKQLYHCFGCHASGNVITFVMNIENIGFKEAVEFLADKAGIKIEEENLSGIEYQKKKLKEEIYEINRLAAIFYYKCLYSRSGQAALKYLYDRGIDDVTIKRFGLGYSPSSGLELLKYLKEHKYSIDTMVNAGLISKSNNGRFYDRFRNRVMFPIIDEKNNVIGFGGRVLDDMKPKYLNTPETIVFKKGKTLYGINYAKKTREDKFIIVEGYMDAIALYQSGIDNVVASLGTALTLEQGKLIKKYKNIVVISYDADEAGVEATIRGLNLLDELNLNVNILTVPNGKDPDEYVRKEGFDAFKKLLEKTDTLIEYKIKKYKQDLDLNNPADRIKYIKKVCKDLSTIKDKVKRDVYVSIVAKDAQIPENTIRAEIDQFVKGFVQNNKKIRYTVGNNRHNIKYSGIKKIPSLKYLIALLLIDNKLYDKVKEKLDINDIDDELLKFVITFIFERLEDGGHVDIKDLSFMLDNAKLRDEFNDIFDILYSEKEINEKIVDDCIREIIKDDLSRKIVRIKKEIDDSYIAGDIEKERELLVQLQNYEKEMLKLKNG</sequence>
<dbReference type="Gene3D" id="3.90.980.10">
    <property type="entry name" value="DNA primase, catalytic core, N-terminal domain"/>
    <property type="match status" value="1"/>
</dbReference>
<dbReference type="SMART" id="SM00400">
    <property type="entry name" value="ZnF_CHCC"/>
    <property type="match status" value="1"/>
</dbReference>
<evidence type="ECO:0000313" key="16">
    <source>
        <dbReference type="EMBL" id="AST56632.1"/>
    </source>
</evidence>
<dbReference type="InterPro" id="IPR037068">
    <property type="entry name" value="DNA_primase_core_N_sf"/>
</dbReference>
<evidence type="ECO:0000256" key="9">
    <source>
        <dbReference type="ARBA" id="ARBA00022842"/>
    </source>
</evidence>
<dbReference type="InterPro" id="IPR034151">
    <property type="entry name" value="TOPRIM_DnaG_bac"/>
</dbReference>
<feature type="zinc finger region" description="CHC2-type" evidence="12 14">
    <location>
        <begin position="38"/>
        <end position="62"/>
    </location>
</feature>
<keyword evidence="4 12" id="KW-0548">Nucleotidyltransferase</keyword>
<comment type="cofactor">
    <cofactor evidence="12 13 14">
        <name>Zn(2+)</name>
        <dbReference type="ChEBI" id="CHEBI:29105"/>
    </cofactor>
    <text evidence="12 13 14">Binds 1 zinc ion per monomer.</text>
</comment>
<keyword evidence="1 12" id="KW-0240">DNA-directed RNA polymerase</keyword>
<organism evidence="17 19">
    <name type="scientific">Thermoanaerobacterium thermosaccharolyticum</name>
    <name type="common">Clostridium thermosaccharolyticum</name>
    <dbReference type="NCBI Taxonomy" id="1517"/>
    <lineage>
        <taxon>Bacteria</taxon>
        <taxon>Bacillati</taxon>
        <taxon>Bacillota</taxon>
        <taxon>Clostridia</taxon>
        <taxon>Thermoanaerobacterales</taxon>
        <taxon>Thermoanaerobacteraceae</taxon>
        <taxon>Thermoanaerobacterium</taxon>
    </lineage>
</organism>
<dbReference type="GO" id="GO:0006269">
    <property type="term" value="P:DNA replication, synthesis of primer"/>
    <property type="evidence" value="ECO:0007669"/>
    <property type="project" value="UniProtKB-UniRule"/>
</dbReference>
<evidence type="ECO:0000256" key="10">
    <source>
        <dbReference type="ARBA" id="ARBA00023125"/>
    </source>
</evidence>
<dbReference type="InterPro" id="IPR002694">
    <property type="entry name" value="Znf_CHC2"/>
</dbReference>
<evidence type="ECO:0000256" key="12">
    <source>
        <dbReference type="HAMAP-Rule" id="MF_00974"/>
    </source>
</evidence>
<evidence type="ECO:0000256" key="6">
    <source>
        <dbReference type="ARBA" id="ARBA00022723"/>
    </source>
</evidence>
<dbReference type="PANTHER" id="PTHR30313">
    <property type="entry name" value="DNA PRIMASE"/>
    <property type="match status" value="1"/>
</dbReference>
<dbReference type="RefSeq" id="WP_094044671.1">
    <property type="nucleotide sequence ID" value="NZ_CP016893.1"/>
</dbReference>
<dbReference type="PROSITE" id="PS50880">
    <property type="entry name" value="TOPRIM"/>
    <property type="match status" value="1"/>
</dbReference>
<evidence type="ECO:0000256" key="1">
    <source>
        <dbReference type="ARBA" id="ARBA00022478"/>
    </source>
</evidence>
<dbReference type="Gene3D" id="3.90.580.10">
    <property type="entry name" value="Zinc finger, CHC2-type domain"/>
    <property type="match status" value="1"/>
</dbReference>
<feature type="domain" description="Toprim" evidence="15">
    <location>
        <begin position="255"/>
        <end position="336"/>
    </location>
</feature>
<dbReference type="Proteomes" id="UP000215301">
    <property type="component" value="Unassembled WGS sequence"/>
</dbReference>
<evidence type="ECO:0000256" key="14">
    <source>
        <dbReference type="PIRSR" id="PIRSR002811-1"/>
    </source>
</evidence>
<comment type="similarity">
    <text evidence="12 13">Belongs to the DnaG primase family.</text>
</comment>
<evidence type="ECO:0000256" key="2">
    <source>
        <dbReference type="ARBA" id="ARBA00022515"/>
    </source>
</evidence>
<evidence type="ECO:0000259" key="15">
    <source>
        <dbReference type="PROSITE" id="PS50880"/>
    </source>
</evidence>
<evidence type="ECO:0000313" key="18">
    <source>
        <dbReference type="Proteomes" id="UP000214975"/>
    </source>
</evidence>
<dbReference type="HAMAP" id="MF_00974">
    <property type="entry name" value="DNA_primase_DnaG"/>
    <property type="match status" value="1"/>
</dbReference>
<dbReference type="PANTHER" id="PTHR30313:SF2">
    <property type="entry name" value="DNA PRIMASE"/>
    <property type="match status" value="1"/>
</dbReference>
<reference evidence="16 18" key="1">
    <citation type="submission" date="2016-08" db="EMBL/GenBank/DDBJ databases">
        <title>A novel genetic cassette of butanologenic Thermoanaerobacterium thermosaccharolyticum that directly convert cellulose to butanol.</title>
        <authorList>
            <person name="Li T."/>
            <person name="He J."/>
        </authorList>
    </citation>
    <scope>NUCLEOTIDE SEQUENCE [LARGE SCALE GENOMIC DNA]</scope>
    <source>
        <strain evidence="16 18">TG57</strain>
    </source>
</reference>
<dbReference type="SMART" id="SM00493">
    <property type="entry name" value="TOPRIM"/>
    <property type="match status" value="1"/>
</dbReference>
<dbReference type="FunFam" id="3.90.980.10:FF:000001">
    <property type="entry name" value="DNA primase"/>
    <property type="match status" value="1"/>
</dbReference>
<dbReference type="EMBL" id="CP016893">
    <property type="protein sequence ID" value="AST56632.1"/>
    <property type="molecule type" value="Genomic_DNA"/>
</dbReference>
<keyword evidence="7 12" id="KW-0863">Zinc-finger</keyword>
<evidence type="ECO:0000256" key="11">
    <source>
        <dbReference type="ARBA" id="ARBA00023163"/>
    </source>
</evidence>
<dbReference type="InterPro" id="IPR016136">
    <property type="entry name" value="DNA_helicase_N/primase_C"/>
</dbReference>
<dbReference type="Pfam" id="PF10410">
    <property type="entry name" value="DnaB_bind"/>
    <property type="match status" value="1"/>
</dbReference>
<dbReference type="AlphaFoldDB" id="A0A231VJH4"/>
<comment type="subunit">
    <text evidence="12">Monomer. Interacts with DnaB.</text>
</comment>
<dbReference type="GO" id="GO:0003899">
    <property type="term" value="F:DNA-directed RNA polymerase activity"/>
    <property type="evidence" value="ECO:0007669"/>
    <property type="project" value="UniProtKB-UniRule"/>
</dbReference>
<keyword evidence="3 12" id="KW-0808">Transferase</keyword>
<keyword evidence="10 12" id="KW-0238">DNA-binding</keyword>
<evidence type="ECO:0000256" key="7">
    <source>
        <dbReference type="ARBA" id="ARBA00022771"/>
    </source>
</evidence>
<dbReference type="PIRSF" id="PIRSF002811">
    <property type="entry name" value="DnaG"/>
    <property type="match status" value="1"/>
</dbReference>
<dbReference type="InterPro" id="IPR006171">
    <property type="entry name" value="TOPRIM_dom"/>
</dbReference>
<dbReference type="Pfam" id="PF08275">
    <property type="entry name" value="DNAG_N"/>
    <property type="match status" value="1"/>
</dbReference>
<evidence type="ECO:0000256" key="4">
    <source>
        <dbReference type="ARBA" id="ARBA00022695"/>
    </source>
</evidence>
<dbReference type="InterPro" id="IPR019475">
    <property type="entry name" value="DNA_primase_DnaB-bd"/>
</dbReference>
<dbReference type="InterPro" id="IPR036977">
    <property type="entry name" value="DNA_primase_Znf_CHC2"/>
</dbReference>
<gene>
    <name evidence="12" type="primary">dnaG</name>
    <name evidence="17" type="ORF">CE561_05395</name>
    <name evidence="16" type="ORF">Thert_00425</name>
</gene>
<dbReference type="Gene3D" id="1.10.860.10">
    <property type="entry name" value="DNAb Helicase, Chain A"/>
    <property type="match status" value="1"/>
</dbReference>
<dbReference type="InterPro" id="IPR006295">
    <property type="entry name" value="DNA_primase_DnaG"/>
</dbReference>
<dbReference type="GO" id="GO:1990077">
    <property type="term" value="C:primosome complex"/>
    <property type="evidence" value="ECO:0007669"/>
    <property type="project" value="UniProtKB-KW"/>
</dbReference>
<comment type="function">
    <text evidence="12 13">RNA polymerase that catalyzes the synthesis of short RNA molecules used as primers for DNA polymerase during DNA replication.</text>
</comment>
<reference evidence="17 19" key="2">
    <citation type="submission" date="2017-06" db="EMBL/GenBank/DDBJ databases">
        <title>Isolation and characterization of a thermophilic and butanogenic Thermoanaerobacterium thermosaccharolyticum M5 capable of efficient degradation of hemicellulose.</title>
        <authorList>
            <person name="Xin F."/>
            <person name="Jiang Y."/>
        </authorList>
    </citation>
    <scope>NUCLEOTIDE SEQUENCE [LARGE SCALE GENOMIC DNA]</scope>
    <source>
        <strain evidence="17 19">M5</strain>
    </source>
</reference>
<proteinExistence type="inferred from homology"/>
<evidence type="ECO:0000313" key="19">
    <source>
        <dbReference type="Proteomes" id="UP000215301"/>
    </source>
</evidence>
<dbReference type="CDD" id="cd03364">
    <property type="entry name" value="TOPRIM_DnaG_primases"/>
    <property type="match status" value="1"/>
</dbReference>
<evidence type="ECO:0000256" key="5">
    <source>
        <dbReference type="ARBA" id="ARBA00022705"/>
    </source>
</evidence>
<keyword evidence="9" id="KW-0460">Magnesium</keyword>
<evidence type="ECO:0000256" key="3">
    <source>
        <dbReference type="ARBA" id="ARBA00022679"/>
    </source>
</evidence>
<dbReference type="Proteomes" id="UP000214975">
    <property type="component" value="Chromosome"/>
</dbReference>
<dbReference type="GO" id="GO:0000428">
    <property type="term" value="C:DNA-directed RNA polymerase complex"/>
    <property type="evidence" value="ECO:0007669"/>
    <property type="project" value="UniProtKB-KW"/>
</dbReference>
<comment type="catalytic activity">
    <reaction evidence="12">
        <text>ssDNA + n NTP = ssDNA/pppN(pN)n-1 hybrid + (n-1) diphosphate.</text>
        <dbReference type="EC" id="2.7.7.101"/>
    </reaction>
</comment>
<dbReference type="NCBIfam" id="TIGR01391">
    <property type="entry name" value="dnaG"/>
    <property type="match status" value="1"/>
</dbReference>
<dbReference type="FunFam" id="3.90.580.10:FF:000001">
    <property type="entry name" value="DNA primase"/>
    <property type="match status" value="1"/>
</dbReference>
<evidence type="ECO:0000313" key="17">
    <source>
        <dbReference type="EMBL" id="OXT08360.1"/>
    </source>
</evidence>
<name>A0A231VJH4_THETR</name>
<comment type="domain">
    <text evidence="12">Contains an N-terminal zinc-binding domain, a central core domain that contains the primase activity, and a C-terminal DnaB-binding domain.</text>
</comment>
<keyword evidence="5 12" id="KW-0235">DNA replication</keyword>
<dbReference type="InterPro" id="IPR013264">
    <property type="entry name" value="DNAG_N"/>
</dbReference>
<dbReference type="Pfam" id="PF01807">
    <property type="entry name" value="Zn_ribbon_DnaG"/>
    <property type="match status" value="1"/>
</dbReference>
<dbReference type="Gene3D" id="3.40.1360.10">
    <property type="match status" value="1"/>
</dbReference>
<evidence type="ECO:0000256" key="8">
    <source>
        <dbReference type="ARBA" id="ARBA00022833"/>
    </source>
</evidence>
<keyword evidence="2 12" id="KW-0639">Primosome</keyword>
<dbReference type="GO" id="GO:0003677">
    <property type="term" value="F:DNA binding"/>
    <property type="evidence" value="ECO:0007669"/>
    <property type="project" value="UniProtKB-KW"/>
</dbReference>
<dbReference type="InterPro" id="IPR030846">
    <property type="entry name" value="DnaG_bac"/>
</dbReference>
<dbReference type="GO" id="GO:0005737">
    <property type="term" value="C:cytoplasm"/>
    <property type="evidence" value="ECO:0007669"/>
    <property type="project" value="TreeGrafter"/>
</dbReference>
<dbReference type="InterPro" id="IPR050219">
    <property type="entry name" value="DnaG_primase"/>
</dbReference>
<dbReference type="GO" id="GO:0008270">
    <property type="term" value="F:zinc ion binding"/>
    <property type="evidence" value="ECO:0007669"/>
    <property type="project" value="UniProtKB-UniRule"/>
</dbReference>
<dbReference type="FunFam" id="3.40.1360.10:FF:000002">
    <property type="entry name" value="DNA primase"/>
    <property type="match status" value="1"/>
</dbReference>
<keyword evidence="6 12" id="KW-0479">Metal-binding</keyword>
<protein>
    <recommendedName>
        <fullName evidence="12 13">DNA primase</fullName>
        <ecNumber evidence="12">2.7.7.101</ecNumber>
    </recommendedName>
</protein>
<evidence type="ECO:0000256" key="13">
    <source>
        <dbReference type="PIRNR" id="PIRNR002811"/>
    </source>
</evidence>
<keyword evidence="11 12" id="KW-0804">Transcription</keyword>
<dbReference type="EC" id="2.7.7.101" evidence="12"/>
<keyword evidence="8 12" id="KW-0862">Zinc</keyword>
<dbReference type="SUPFAM" id="SSF57783">
    <property type="entry name" value="Zinc beta-ribbon"/>
    <property type="match status" value="1"/>
</dbReference>
<accession>A0A231VJH4</accession>
<dbReference type="EMBL" id="NKHD01000016">
    <property type="protein sequence ID" value="OXT08360.1"/>
    <property type="molecule type" value="Genomic_DNA"/>
</dbReference>
<dbReference type="SUPFAM" id="SSF56731">
    <property type="entry name" value="DNA primase core"/>
    <property type="match status" value="1"/>
</dbReference>